<organism evidence="2 3">
    <name type="scientific">Ancylobacter oerskovii</name>
    <dbReference type="NCBI Taxonomy" id="459519"/>
    <lineage>
        <taxon>Bacteria</taxon>
        <taxon>Pseudomonadati</taxon>
        <taxon>Pseudomonadota</taxon>
        <taxon>Alphaproteobacteria</taxon>
        <taxon>Hyphomicrobiales</taxon>
        <taxon>Xanthobacteraceae</taxon>
        <taxon>Ancylobacter</taxon>
    </lineage>
</organism>
<proteinExistence type="predicted"/>
<evidence type="ECO:0000256" key="1">
    <source>
        <dbReference type="SAM" id="MobiDB-lite"/>
    </source>
</evidence>
<keyword evidence="3" id="KW-1185">Reference proteome</keyword>
<name>A0ABW4YUR0_9HYPH</name>
<dbReference type="EMBL" id="JBHUHD010000001">
    <property type="protein sequence ID" value="MFD2140081.1"/>
    <property type="molecule type" value="Genomic_DNA"/>
</dbReference>
<feature type="region of interest" description="Disordered" evidence="1">
    <location>
        <begin position="1"/>
        <end position="43"/>
    </location>
</feature>
<evidence type="ECO:0000313" key="2">
    <source>
        <dbReference type="EMBL" id="MFD2140081.1"/>
    </source>
</evidence>
<feature type="compositionally biased region" description="Basic and acidic residues" evidence="1">
    <location>
        <begin position="1"/>
        <end position="14"/>
    </location>
</feature>
<accession>A0ABW4YUR0</accession>
<reference evidence="3" key="1">
    <citation type="journal article" date="2019" name="Int. J. Syst. Evol. Microbiol.">
        <title>The Global Catalogue of Microorganisms (GCM) 10K type strain sequencing project: providing services to taxonomists for standard genome sequencing and annotation.</title>
        <authorList>
            <consortium name="The Broad Institute Genomics Platform"/>
            <consortium name="The Broad Institute Genome Sequencing Center for Infectious Disease"/>
            <person name="Wu L."/>
            <person name="Ma J."/>
        </authorList>
    </citation>
    <scope>NUCLEOTIDE SEQUENCE [LARGE SCALE GENOMIC DNA]</scope>
    <source>
        <strain evidence="3">CCM 7435</strain>
    </source>
</reference>
<evidence type="ECO:0000313" key="3">
    <source>
        <dbReference type="Proteomes" id="UP001597299"/>
    </source>
</evidence>
<dbReference type="RefSeq" id="WP_378295864.1">
    <property type="nucleotide sequence ID" value="NZ_JBHUHD010000001.1"/>
</dbReference>
<gene>
    <name evidence="2" type="ORF">ACFSNC_06705</name>
</gene>
<dbReference type="Proteomes" id="UP001597299">
    <property type="component" value="Unassembled WGS sequence"/>
</dbReference>
<sequence>MRKEPVEGGHDGRPARLRPPAQATRRQAEAMRGASRGMAASGR</sequence>
<comment type="caution">
    <text evidence="2">The sequence shown here is derived from an EMBL/GenBank/DDBJ whole genome shotgun (WGS) entry which is preliminary data.</text>
</comment>
<protein>
    <submittedName>
        <fullName evidence="2">Uncharacterized protein</fullName>
    </submittedName>
</protein>